<keyword evidence="2" id="KW-0964">Secreted</keyword>
<evidence type="ECO:0000313" key="11">
    <source>
        <dbReference type="Proteomes" id="UP000006643"/>
    </source>
</evidence>
<dbReference type="PROSITE" id="PS50234">
    <property type="entry name" value="VWFA"/>
    <property type="match status" value="1"/>
</dbReference>
<evidence type="ECO:0000313" key="10">
    <source>
        <dbReference type="EMBL" id="EEY69982.1"/>
    </source>
</evidence>
<dbReference type="InterPro" id="IPR004166">
    <property type="entry name" value="a-kinase_dom"/>
</dbReference>
<feature type="region of interest" description="Disordered" evidence="7">
    <location>
        <begin position="1"/>
        <end position="31"/>
    </location>
</feature>
<dbReference type="Gene3D" id="3.40.50.410">
    <property type="entry name" value="von Willebrand factor, type A domain"/>
    <property type="match status" value="1"/>
</dbReference>
<evidence type="ECO:0000259" key="9">
    <source>
        <dbReference type="PROSITE" id="PS51158"/>
    </source>
</evidence>
<dbReference type="AlphaFoldDB" id="D0N524"/>
<accession>D0N524</accession>
<dbReference type="Gene3D" id="3.20.200.10">
    <property type="entry name" value="MHCK/EF2 kinase"/>
    <property type="match status" value="1"/>
</dbReference>
<proteinExistence type="predicted"/>
<dbReference type="EMBL" id="DS028125">
    <property type="protein sequence ID" value="EEY69982.1"/>
    <property type="molecule type" value="Genomic_DNA"/>
</dbReference>
<keyword evidence="11" id="KW-1185">Reference proteome</keyword>
<dbReference type="SUPFAM" id="SSF56112">
    <property type="entry name" value="Protein kinase-like (PK-like)"/>
    <property type="match status" value="1"/>
</dbReference>
<protein>
    <submittedName>
        <fullName evidence="10">Alpha kinase</fullName>
    </submittedName>
</protein>
<dbReference type="CDD" id="cd00198">
    <property type="entry name" value="vWFA"/>
    <property type="match status" value="1"/>
</dbReference>
<dbReference type="GO" id="GO:0005524">
    <property type="term" value="F:ATP binding"/>
    <property type="evidence" value="ECO:0007669"/>
    <property type="project" value="InterPro"/>
</dbReference>
<evidence type="ECO:0000256" key="2">
    <source>
        <dbReference type="ARBA" id="ARBA00022525"/>
    </source>
</evidence>
<dbReference type="OMA" id="IFIMDCT"/>
<evidence type="ECO:0000259" key="8">
    <source>
        <dbReference type="PROSITE" id="PS50234"/>
    </source>
</evidence>
<keyword evidence="6 10" id="KW-0418">Kinase</keyword>
<feature type="region of interest" description="Disordered" evidence="7">
    <location>
        <begin position="729"/>
        <end position="748"/>
    </location>
</feature>
<dbReference type="InParanoid" id="D0N524"/>
<dbReference type="InterPro" id="IPR056861">
    <property type="entry name" value="HMCN1-like_VWA"/>
</dbReference>
<dbReference type="Proteomes" id="UP000006643">
    <property type="component" value="Unassembled WGS sequence"/>
</dbReference>
<dbReference type="InterPro" id="IPR036465">
    <property type="entry name" value="vWFA_dom_sf"/>
</dbReference>
<dbReference type="HOGENOM" id="CLU_011332_0_0_1"/>
<keyword evidence="4" id="KW-0808">Transferase</keyword>
<evidence type="ECO:0000256" key="6">
    <source>
        <dbReference type="ARBA" id="ARBA00022777"/>
    </source>
</evidence>
<dbReference type="Pfam" id="PF25106">
    <property type="entry name" value="VWA_4"/>
    <property type="match status" value="1"/>
</dbReference>
<dbReference type="PANTHER" id="PTHR47763">
    <property type="entry name" value="ALPHA-PROTEIN KINASE VWKA"/>
    <property type="match status" value="1"/>
</dbReference>
<dbReference type="VEuPathDB" id="FungiDB:PITG_22801"/>
<keyword evidence="5" id="KW-0732">Signal</keyword>
<organism evidence="10 11">
    <name type="scientific">Phytophthora infestans (strain T30-4)</name>
    <name type="common">Potato late blight agent</name>
    <dbReference type="NCBI Taxonomy" id="403677"/>
    <lineage>
        <taxon>Eukaryota</taxon>
        <taxon>Sar</taxon>
        <taxon>Stramenopiles</taxon>
        <taxon>Oomycota</taxon>
        <taxon>Peronosporomycetes</taxon>
        <taxon>Peronosporales</taxon>
        <taxon>Peronosporaceae</taxon>
        <taxon>Phytophthora</taxon>
    </lineage>
</organism>
<evidence type="ECO:0000256" key="3">
    <source>
        <dbReference type="ARBA" id="ARBA00022527"/>
    </source>
</evidence>
<evidence type="ECO:0000256" key="1">
    <source>
        <dbReference type="ARBA" id="ARBA00004613"/>
    </source>
</evidence>
<gene>
    <name evidence="10" type="ORF">PITG_22801</name>
</gene>
<dbReference type="InterPro" id="IPR011009">
    <property type="entry name" value="Kinase-like_dom_sf"/>
</dbReference>
<reference evidence="11" key="1">
    <citation type="journal article" date="2009" name="Nature">
        <title>Genome sequence and analysis of the Irish potato famine pathogen Phytophthora infestans.</title>
        <authorList>
            <consortium name="The Broad Institute Genome Sequencing Platform"/>
            <person name="Haas B.J."/>
            <person name="Kamoun S."/>
            <person name="Zody M.C."/>
            <person name="Jiang R.H."/>
            <person name="Handsaker R.E."/>
            <person name="Cano L.M."/>
            <person name="Grabherr M."/>
            <person name="Kodira C.D."/>
            <person name="Raffaele S."/>
            <person name="Torto-Alalibo T."/>
            <person name="Bozkurt T.O."/>
            <person name="Ah-Fong A.M."/>
            <person name="Alvarado L."/>
            <person name="Anderson V.L."/>
            <person name="Armstrong M.R."/>
            <person name="Avrova A."/>
            <person name="Baxter L."/>
            <person name="Beynon J."/>
            <person name="Boevink P.C."/>
            <person name="Bollmann S.R."/>
            <person name="Bos J.I."/>
            <person name="Bulone V."/>
            <person name="Cai G."/>
            <person name="Cakir C."/>
            <person name="Carrington J.C."/>
            <person name="Chawner M."/>
            <person name="Conti L."/>
            <person name="Costanzo S."/>
            <person name="Ewan R."/>
            <person name="Fahlgren N."/>
            <person name="Fischbach M.A."/>
            <person name="Fugelstad J."/>
            <person name="Gilroy E.M."/>
            <person name="Gnerre S."/>
            <person name="Green P.J."/>
            <person name="Grenville-Briggs L.J."/>
            <person name="Griffith J."/>
            <person name="Grunwald N.J."/>
            <person name="Horn K."/>
            <person name="Horner N.R."/>
            <person name="Hu C.H."/>
            <person name="Huitema E."/>
            <person name="Jeong D.H."/>
            <person name="Jones A.M."/>
            <person name="Jones J.D."/>
            <person name="Jones R.W."/>
            <person name="Karlsson E.K."/>
            <person name="Kunjeti S.G."/>
            <person name="Lamour K."/>
            <person name="Liu Z."/>
            <person name="Ma L."/>
            <person name="Maclean D."/>
            <person name="Chibucos M.C."/>
            <person name="McDonald H."/>
            <person name="McWalters J."/>
            <person name="Meijer H.J."/>
            <person name="Morgan W."/>
            <person name="Morris P.F."/>
            <person name="Munro C.A."/>
            <person name="O'Neill K."/>
            <person name="Ospina-Giraldo M."/>
            <person name="Pinzon A."/>
            <person name="Pritchard L."/>
            <person name="Ramsahoye B."/>
            <person name="Ren Q."/>
            <person name="Restrepo S."/>
            <person name="Roy S."/>
            <person name="Sadanandom A."/>
            <person name="Savidor A."/>
            <person name="Schornack S."/>
            <person name="Schwartz D.C."/>
            <person name="Schumann U.D."/>
            <person name="Schwessinger B."/>
            <person name="Seyer L."/>
            <person name="Sharpe T."/>
            <person name="Silvar C."/>
            <person name="Song J."/>
            <person name="Studholme D.J."/>
            <person name="Sykes S."/>
            <person name="Thines M."/>
            <person name="van de Vondervoort P.J."/>
            <person name="Phuntumart V."/>
            <person name="Wawra S."/>
            <person name="Weide R."/>
            <person name="Win J."/>
            <person name="Young C."/>
            <person name="Zhou S."/>
            <person name="Fry W."/>
            <person name="Meyers B.C."/>
            <person name="van West P."/>
            <person name="Ristaino J."/>
            <person name="Govers F."/>
            <person name="Birch P.R."/>
            <person name="Whisson S.C."/>
            <person name="Judelson H.S."/>
            <person name="Nusbaum C."/>
        </authorList>
    </citation>
    <scope>NUCLEOTIDE SEQUENCE [LARGE SCALE GENOMIC DNA]</scope>
    <source>
        <strain evidence="11">T30-4</strain>
    </source>
</reference>
<dbReference type="PANTHER" id="PTHR47763:SF4">
    <property type="entry name" value="ALPHA-PROTEIN KINASE VWKA"/>
    <property type="match status" value="1"/>
</dbReference>
<dbReference type="InterPro" id="IPR002035">
    <property type="entry name" value="VWF_A"/>
</dbReference>
<dbReference type="Gene3D" id="3.30.200.20">
    <property type="entry name" value="Phosphorylase Kinase, domain 1"/>
    <property type="match status" value="1"/>
</dbReference>
<dbReference type="RefSeq" id="XP_002998629.1">
    <property type="nucleotide sequence ID" value="XM_002998583.1"/>
</dbReference>
<dbReference type="InterPro" id="IPR052969">
    <property type="entry name" value="Thr-specific_kinase-like"/>
</dbReference>
<keyword evidence="3" id="KW-0723">Serine/threonine-protein kinase</keyword>
<dbReference type="KEGG" id="pif:PITG_22801"/>
<evidence type="ECO:0000256" key="5">
    <source>
        <dbReference type="ARBA" id="ARBA00022729"/>
    </source>
</evidence>
<dbReference type="GO" id="GO:0004674">
    <property type="term" value="F:protein serine/threonine kinase activity"/>
    <property type="evidence" value="ECO:0007669"/>
    <property type="project" value="UniProtKB-KW"/>
</dbReference>
<dbReference type="Pfam" id="PF02816">
    <property type="entry name" value="Alpha_kinase"/>
    <property type="match status" value="1"/>
</dbReference>
<dbReference type="OrthoDB" id="301415at2759"/>
<dbReference type="STRING" id="403677.D0N524"/>
<evidence type="ECO:0000256" key="7">
    <source>
        <dbReference type="SAM" id="MobiDB-lite"/>
    </source>
</evidence>
<dbReference type="GeneID" id="9471812"/>
<feature type="compositionally biased region" description="Polar residues" evidence="7">
    <location>
        <begin position="736"/>
        <end position="748"/>
    </location>
</feature>
<dbReference type="SMART" id="SM00327">
    <property type="entry name" value="VWA"/>
    <property type="match status" value="1"/>
</dbReference>
<sequence length="748" mass="83346">MLREKIQTMKAAGASATETTESDDVHKTKSASSIRADAAEAELAKLREQMSKRKFFKFSCKIGWCSHGGDCRSGFEENVELLKRRLAAVEREIALIEHFSVIRFEMERRIQKVVKEIQLKYAKANALDLVIVMDCTGSMGPWIDEVKSAIVSIIDNVKKDHPSANVRVGFVAYRDFCDGVKRLQVYHLTSDVAAVRKFIFRLAAFGGGDGPEDIPGGLEAALAMPFNAQARRIVLVGDSPCHGSRFNDGEDDRRYLFQIQQSPDICAQMREMVRRGIDFTIIEIQPNYTAKMVTILWEEYDKAKSLDGFGRDFRRVSLSKAGDAARFASSVRSSASSSLSASKERSVLASSQFAVALDTKKSGRPTLKLSHVLEGDDEEEKPPVVVVPPEVKPLNWAEVKNSPDVDAVRHSLHFRPGEPVDWKNLNLKHTQQDTKIRLAQSCFAIGAMRSAHALYDCNMGTCLVAKCYYGKAARSSSTSKHSLQNDVKMQIVAKYLATAFSASEKVERGVDFISTCWYEIKNPLETGSGRSMAMFTAEPYIDGEYKKYNNNNGWIRDDGLDLSETAQAFSHFTWQTTFGQLMVVDLQGVGCIFTDPQIHSKDGKFGCGNLSDVGMTAFFATHDCKSACRALGLKPLKHSELGSKCIDESATTNREEDEAKEATKKKMTCSCPLCGDITTVLHSDFTAAYRKGREVYCKPCDSKSERKTRRKCQKCKKKFAYSPYWHSMKGMEPPQSCKSCEPSTRPIS</sequence>
<dbReference type="SMART" id="SM00811">
    <property type="entry name" value="Alpha_kinase"/>
    <property type="match status" value="1"/>
</dbReference>
<feature type="domain" description="Alpha-type protein kinase" evidence="9">
    <location>
        <begin position="414"/>
        <end position="636"/>
    </location>
</feature>
<name>D0N524_PHYIT</name>
<evidence type="ECO:0000256" key="4">
    <source>
        <dbReference type="ARBA" id="ARBA00022679"/>
    </source>
</evidence>
<dbReference type="PROSITE" id="PS51158">
    <property type="entry name" value="ALPHA_KINASE"/>
    <property type="match status" value="1"/>
</dbReference>
<dbReference type="SUPFAM" id="SSF53300">
    <property type="entry name" value="vWA-like"/>
    <property type="match status" value="1"/>
</dbReference>
<feature type="domain" description="VWFA" evidence="8">
    <location>
        <begin position="128"/>
        <end position="331"/>
    </location>
</feature>
<dbReference type="CDD" id="cd04515">
    <property type="entry name" value="Alpha_kinase"/>
    <property type="match status" value="1"/>
</dbReference>
<comment type="subcellular location">
    <subcellularLocation>
        <location evidence="1">Secreted</location>
    </subcellularLocation>
</comment>
<dbReference type="eggNOG" id="KOG1347">
    <property type="taxonomic scope" value="Eukaryota"/>
</dbReference>